<accession>A0AAW1USJ6</accession>
<keyword evidence="2" id="KW-1185">Reference proteome</keyword>
<dbReference type="EMBL" id="JARQZJ010000095">
    <property type="protein sequence ID" value="KAK9885490.1"/>
    <property type="molecule type" value="Genomic_DNA"/>
</dbReference>
<name>A0AAW1USJ6_9CUCU</name>
<reference evidence="1 2" key="1">
    <citation type="submission" date="2023-03" db="EMBL/GenBank/DDBJ databases">
        <title>Genome insight into feeding habits of ladybird beetles.</title>
        <authorList>
            <person name="Li H.-S."/>
            <person name="Huang Y.-H."/>
            <person name="Pang H."/>
        </authorList>
    </citation>
    <scope>NUCLEOTIDE SEQUENCE [LARGE SCALE GENOMIC DNA]</scope>
    <source>
        <strain evidence="1">SYSU_2023b</strain>
        <tissue evidence="1">Whole body</tissue>
    </source>
</reference>
<evidence type="ECO:0000313" key="1">
    <source>
        <dbReference type="EMBL" id="KAK9885490.1"/>
    </source>
</evidence>
<dbReference type="AlphaFoldDB" id="A0AAW1USJ6"/>
<gene>
    <name evidence="1" type="ORF">WA026_010982</name>
</gene>
<proteinExistence type="predicted"/>
<dbReference type="Proteomes" id="UP001431783">
    <property type="component" value="Unassembled WGS sequence"/>
</dbReference>
<sequence length="158" mass="18425">MVREKNYLKKKRSKRSRCHKIAANKQYCDKFIENILFNIFSSAMDIVETREREFVFDEHVIENGEGLLDNGNYKEIEQIKDNTSAGTLGNINIGNDNVDEYDFTWGSLKIIMKYNIKKNNLKENDVSTLSRVPVVSHSQLHFHFQSKQSFIFDAGRLL</sequence>
<evidence type="ECO:0000313" key="2">
    <source>
        <dbReference type="Proteomes" id="UP001431783"/>
    </source>
</evidence>
<protein>
    <submittedName>
        <fullName evidence="1">Uncharacterized protein</fullName>
    </submittedName>
</protein>
<comment type="caution">
    <text evidence="1">The sequence shown here is derived from an EMBL/GenBank/DDBJ whole genome shotgun (WGS) entry which is preliminary data.</text>
</comment>
<organism evidence="1 2">
    <name type="scientific">Henosepilachna vigintioctopunctata</name>
    <dbReference type="NCBI Taxonomy" id="420089"/>
    <lineage>
        <taxon>Eukaryota</taxon>
        <taxon>Metazoa</taxon>
        <taxon>Ecdysozoa</taxon>
        <taxon>Arthropoda</taxon>
        <taxon>Hexapoda</taxon>
        <taxon>Insecta</taxon>
        <taxon>Pterygota</taxon>
        <taxon>Neoptera</taxon>
        <taxon>Endopterygota</taxon>
        <taxon>Coleoptera</taxon>
        <taxon>Polyphaga</taxon>
        <taxon>Cucujiformia</taxon>
        <taxon>Coccinelloidea</taxon>
        <taxon>Coccinellidae</taxon>
        <taxon>Epilachninae</taxon>
        <taxon>Epilachnini</taxon>
        <taxon>Henosepilachna</taxon>
    </lineage>
</organism>